<sequence length="447" mass="47989">MGKKIAACLMAVLLLCSSMSALAAAPQTTSQSVCVMDADTGEILYEKDAYTQLPMASITKTMTALVAMENSDLQGTTTATNEALATVDLASTRIGFEAGENLTLDELMYCMLVYSANDAANILAAAVGGTVDNFVAMMNAKAEELGCTHTHFMNPNGLDADGHYTCAHDMAIITQAANKYPAFAKYAGSVTYTLPADNVIGEGWQIKTKVNALEQGSPVYDARIYAAKTGWTTKAHNTFIACAKTSDGSNMIVTLLNCPVKNGIFTETTALLNYAESAYPKLTVPTDAFEKQAKKAVKKTGGKLDEAELQAVTLRLPSSMTEKDLSYACAQTPSGVQLQISVAENSRKAYQEETGLDGSAPLATVMLPVMDDKNEKQEQAVQTQSESEKQGVAASMQQKLSHLPKLAQDAILGASIVVCAIVLMFVILFSIRLYHQRKRHKKKQSRP</sequence>
<proteinExistence type="predicted"/>
<accession>A0ABS6ERY7</accession>
<name>A0ABS6ERY7_9FIRM</name>
<keyword evidence="2" id="KW-1133">Transmembrane helix</keyword>
<keyword evidence="6" id="KW-1185">Reference proteome</keyword>
<feature type="chain" id="PRO_5046229334" evidence="3">
    <location>
        <begin position="24"/>
        <end position="447"/>
    </location>
</feature>
<feature type="domain" description="Peptidase S11 D-alanyl-D-alanine carboxypeptidase A N-terminal" evidence="4">
    <location>
        <begin position="23"/>
        <end position="256"/>
    </location>
</feature>
<evidence type="ECO:0000259" key="4">
    <source>
        <dbReference type="Pfam" id="PF00768"/>
    </source>
</evidence>
<evidence type="ECO:0000256" key="1">
    <source>
        <dbReference type="SAM" id="MobiDB-lite"/>
    </source>
</evidence>
<gene>
    <name evidence="5" type="ORF">KQI75_07395</name>
</gene>
<feature type="region of interest" description="Disordered" evidence="1">
    <location>
        <begin position="374"/>
        <end position="393"/>
    </location>
</feature>
<keyword evidence="2" id="KW-0472">Membrane</keyword>
<dbReference type="Pfam" id="PF00768">
    <property type="entry name" value="Peptidase_S11"/>
    <property type="match status" value="1"/>
</dbReference>
<dbReference type="Proteomes" id="UP000783588">
    <property type="component" value="Unassembled WGS sequence"/>
</dbReference>
<dbReference type="RefSeq" id="WP_216470098.1">
    <property type="nucleotide sequence ID" value="NZ_JAHLQI010000003.1"/>
</dbReference>
<dbReference type="GO" id="GO:0016787">
    <property type="term" value="F:hydrolase activity"/>
    <property type="evidence" value="ECO:0007669"/>
    <property type="project" value="UniProtKB-KW"/>
</dbReference>
<keyword evidence="3" id="KW-0732">Signal</keyword>
<evidence type="ECO:0000256" key="2">
    <source>
        <dbReference type="SAM" id="Phobius"/>
    </source>
</evidence>
<evidence type="ECO:0000313" key="6">
    <source>
        <dbReference type="Proteomes" id="UP000783588"/>
    </source>
</evidence>
<protein>
    <submittedName>
        <fullName evidence="5">Serine hydrolase</fullName>
    </submittedName>
</protein>
<keyword evidence="5" id="KW-0378">Hydrolase</keyword>
<evidence type="ECO:0000256" key="3">
    <source>
        <dbReference type="SAM" id="SignalP"/>
    </source>
</evidence>
<dbReference type="InterPro" id="IPR001967">
    <property type="entry name" value="Peptidase_S11_N"/>
</dbReference>
<dbReference type="EMBL" id="JAHLQI010000003">
    <property type="protein sequence ID" value="MBU5490442.1"/>
    <property type="molecule type" value="Genomic_DNA"/>
</dbReference>
<feature type="transmembrane region" description="Helical" evidence="2">
    <location>
        <begin position="410"/>
        <end position="434"/>
    </location>
</feature>
<reference evidence="5 6" key="1">
    <citation type="submission" date="2021-06" db="EMBL/GenBank/DDBJ databases">
        <authorList>
            <person name="Sun Q."/>
            <person name="Li D."/>
        </authorList>
    </citation>
    <scope>NUCLEOTIDE SEQUENCE [LARGE SCALE GENOMIC DNA]</scope>
    <source>
        <strain evidence="5 6">MSJd-7</strain>
    </source>
</reference>
<dbReference type="PANTHER" id="PTHR21581">
    <property type="entry name" value="D-ALANYL-D-ALANINE CARBOXYPEPTIDASE"/>
    <property type="match status" value="1"/>
</dbReference>
<feature type="signal peptide" evidence="3">
    <location>
        <begin position="1"/>
        <end position="23"/>
    </location>
</feature>
<comment type="caution">
    <text evidence="5">The sequence shown here is derived from an EMBL/GenBank/DDBJ whole genome shotgun (WGS) entry which is preliminary data.</text>
</comment>
<keyword evidence="2" id="KW-0812">Transmembrane</keyword>
<evidence type="ECO:0000313" key="5">
    <source>
        <dbReference type="EMBL" id="MBU5490442.1"/>
    </source>
</evidence>
<organism evidence="5 6">
    <name type="scientific">Butyricicoccus intestinisimiae</name>
    <dbReference type="NCBI Taxonomy" id="2841509"/>
    <lineage>
        <taxon>Bacteria</taxon>
        <taxon>Bacillati</taxon>
        <taxon>Bacillota</taxon>
        <taxon>Clostridia</taxon>
        <taxon>Eubacteriales</taxon>
        <taxon>Butyricicoccaceae</taxon>
        <taxon>Butyricicoccus</taxon>
    </lineage>
</organism>
<dbReference type="PANTHER" id="PTHR21581:SF6">
    <property type="entry name" value="TRAFFICKING PROTEIN PARTICLE COMPLEX SUBUNIT 12"/>
    <property type="match status" value="1"/>
</dbReference>